<evidence type="ECO:0008006" key="3">
    <source>
        <dbReference type="Google" id="ProtNLM"/>
    </source>
</evidence>
<protein>
    <recommendedName>
        <fullName evidence="3">BTB domain-containing protein</fullName>
    </recommendedName>
</protein>
<organism evidence="1 2">
    <name type="scientific">Mycena belliarum</name>
    <dbReference type="NCBI Taxonomy" id="1033014"/>
    <lineage>
        <taxon>Eukaryota</taxon>
        <taxon>Fungi</taxon>
        <taxon>Dikarya</taxon>
        <taxon>Basidiomycota</taxon>
        <taxon>Agaricomycotina</taxon>
        <taxon>Agaricomycetes</taxon>
        <taxon>Agaricomycetidae</taxon>
        <taxon>Agaricales</taxon>
        <taxon>Marasmiineae</taxon>
        <taxon>Mycenaceae</taxon>
        <taxon>Mycena</taxon>
    </lineage>
</organism>
<dbReference type="Proteomes" id="UP001222325">
    <property type="component" value="Unassembled WGS sequence"/>
</dbReference>
<keyword evidence="2" id="KW-1185">Reference proteome</keyword>
<sequence length="300" mass="33357">MAKKTEYTRHPKYFGTETRTLVFAVEQTIYHLPLAVLTMMSPPLTAIFGIPASSPTPGEAAEGTETNPVVLPGVRCEEFDDFLSYFFKSEFIPLPQLCAERKEKLGVNLLKLGCLWDIQEVKTYAKGILYSVALPPARRLEIARAFAVHEWVEDCVKELIPLCGSFDTDTALQIGTITLNIMFSAKSALDRERLFVAHTAPKLTPMDALNYGDCRNHSNCERAIREGWWALVGKKVLHPTNPMSVDAIGAHLSKITFPGMSPKCQEEMVAKWTMNVFQAEGVVRSAVEGVVAYNKVMRAS</sequence>
<dbReference type="EMBL" id="JARJCN010000034">
    <property type="protein sequence ID" value="KAJ7085424.1"/>
    <property type="molecule type" value="Genomic_DNA"/>
</dbReference>
<name>A0AAD6U0D8_9AGAR</name>
<accession>A0AAD6U0D8</accession>
<evidence type="ECO:0000313" key="1">
    <source>
        <dbReference type="EMBL" id="KAJ7085424.1"/>
    </source>
</evidence>
<evidence type="ECO:0000313" key="2">
    <source>
        <dbReference type="Proteomes" id="UP001222325"/>
    </source>
</evidence>
<comment type="caution">
    <text evidence="1">The sequence shown here is derived from an EMBL/GenBank/DDBJ whole genome shotgun (WGS) entry which is preliminary data.</text>
</comment>
<proteinExistence type="predicted"/>
<reference evidence="1" key="1">
    <citation type="submission" date="2023-03" db="EMBL/GenBank/DDBJ databases">
        <title>Massive genome expansion in bonnet fungi (Mycena s.s.) driven by repeated elements and novel gene families across ecological guilds.</title>
        <authorList>
            <consortium name="Lawrence Berkeley National Laboratory"/>
            <person name="Harder C.B."/>
            <person name="Miyauchi S."/>
            <person name="Viragh M."/>
            <person name="Kuo A."/>
            <person name="Thoen E."/>
            <person name="Andreopoulos B."/>
            <person name="Lu D."/>
            <person name="Skrede I."/>
            <person name="Drula E."/>
            <person name="Henrissat B."/>
            <person name="Morin E."/>
            <person name="Kohler A."/>
            <person name="Barry K."/>
            <person name="LaButti K."/>
            <person name="Morin E."/>
            <person name="Salamov A."/>
            <person name="Lipzen A."/>
            <person name="Mereny Z."/>
            <person name="Hegedus B."/>
            <person name="Baldrian P."/>
            <person name="Stursova M."/>
            <person name="Weitz H."/>
            <person name="Taylor A."/>
            <person name="Grigoriev I.V."/>
            <person name="Nagy L.G."/>
            <person name="Martin F."/>
            <person name="Kauserud H."/>
        </authorList>
    </citation>
    <scope>NUCLEOTIDE SEQUENCE</scope>
    <source>
        <strain evidence="1">CBHHK173m</strain>
    </source>
</reference>
<dbReference type="AlphaFoldDB" id="A0AAD6U0D8"/>
<gene>
    <name evidence="1" type="ORF">B0H15DRAFT_375294</name>
</gene>